<evidence type="ECO:0000313" key="2">
    <source>
        <dbReference type="EMBL" id="CAL4787475.1"/>
    </source>
</evidence>
<proteinExistence type="predicted"/>
<sequence>MDITSDRGFTLSLYSLLNTKRGGGCTLAPVCSSWVFVSRGSTHRTKASPLGSRKGSTEVGNIMAARVAILLLIAASRGIFWILEQPKGSLFEFHPQIQAVFTLLRCYRKHIHMRDFGAGSQKPTWLYSGHRYVDDINSFKPPRLPQARKTALVDHYVDSKGVKRIKGSKAMKSSQSYPRQFGTAVARLRTRYLTRVKKDASNLLKTSGPVRKLTKRQSSFNVWVNAASLTSVIQYLSS</sequence>
<dbReference type="EMBL" id="CAMXCT020002746">
    <property type="protein sequence ID" value="CAL1153538.1"/>
    <property type="molecule type" value="Genomic_DNA"/>
</dbReference>
<accession>A0A9P1D0C9</accession>
<dbReference type="EMBL" id="CAMXCT010002746">
    <property type="protein sequence ID" value="CAI4000163.1"/>
    <property type="molecule type" value="Genomic_DNA"/>
</dbReference>
<reference evidence="2 3" key="2">
    <citation type="submission" date="2024-05" db="EMBL/GenBank/DDBJ databases">
        <authorList>
            <person name="Chen Y."/>
            <person name="Shah S."/>
            <person name="Dougan E. K."/>
            <person name="Thang M."/>
            <person name="Chan C."/>
        </authorList>
    </citation>
    <scope>NUCLEOTIDE SEQUENCE [LARGE SCALE GENOMIC DNA]</scope>
</reference>
<reference evidence="1" key="1">
    <citation type="submission" date="2022-10" db="EMBL/GenBank/DDBJ databases">
        <authorList>
            <person name="Chen Y."/>
            <person name="Dougan E. K."/>
            <person name="Chan C."/>
            <person name="Rhodes N."/>
            <person name="Thang M."/>
        </authorList>
    </citation>
    <scope>NUCLEOTIDE SEQUENCE</scope>
</reference>
<comment type="caution">
    <text evidence="1">The sequence shown here is derived from an EMBL/GenBank/DDBJ whole genome shotgun (WGS) entry which is preliminary data.</text>
</comment>
<dbReference type="EMBL" id="CAMXCT030002746">
    <property type="protein sequence ID" value="CAL4787475.1"/>
    <property type="molecule type" value="Genomic_DNA"/>
</dbReference>
<dbReference type="AlphaFoldDB" id="A0A9P1D0C9"/>
<evidence type="ECO:0000313" key="3">
    <source>
        <dbReference type="Proteomes" id="UP001152797"/>
    </source>
</evidence>
<dbReference type="Proteomes" id="UP001152797">
    <property type="component" value="Unassembled WGS sequence"/>
</dbReference>
<name>A0A9P1D0C9_9DINO</name>
<keyword evidence="3" id="KW-1185">Reference proteome</keyword>
<organism evidence="1">
    <name type="scientific">Cladocopium goreaui</name>
    <dbReference type="NCBI Taxonomy" id="2562237"/>
    <lineage>
        <taxon>Eukaryota</taxon>
        <taxon>Sar</taxon>
        <taxon>Alveolata</taxon>
        <taxon>Dinophyceae</taxon>
        <taxon>Suessiales</taxon>
        <taxon>Symbiodiniaceae</taxon>
        <taxon>Cladocopium</taxon>
    </lineage>
</organism>
<dbReference type="OrthoDB" id="409884at2759"/>
<gene>
    <name evidence="1" type="ORF">C1SCF055_LOCUS26302</name>
</gene>
<evidence type="ECO:0000313" key="1">
    <source>
        <dbReference type="EMBL" id="CAI4000163.1"/>
    </source>
</evidence>
<protein>
    <submittedName>
        <fullName evidence="1">Uncharacterized protein</fullName>
    </submittedName>
</protein>